<dbReference type="EMBL" id="JAWLNX010000016">
    <property type="protein sequence ID" value="MEB3370128.1"/>
    <property type="molecule type" value="Genomic_DNA"/>
</dbReference>
<gene>
    <name evidence="1" type="ORF">R4I43_22225</name>
</gene>
<keyword evidence="2" id="KW-1185">Reference proteome</keyword>
<dbReference type="InterPro" id="IPR051475">
    <property type="entry name" value="Diverse_Ion_Transporter"/>
</dbReference>
<comment type="caution">
    <text evidence="1">The sequence shown here is derived from an EMBL/GenBank/DDBJ whole genome shotgun (WGS) entry which is preliminary data.</text>
</comment>
<dbReference type="Proteomes" id="UP001327093">
    <property type="component" value="Unassembled WGS sequence"/>
</dbReference>
<evidence type="ECO:0000313" key="2">
    <source>
        <dbReference type="Proteomes" id="UP001327093"/>
    </source>
</evidence>
<dbReference type="PANTHER" id="PTHR43568:SF1">
    <property type="entry name" value="P PROTEIN"/>
    <property type="match status" value="1"/>
</dbReference>
<proteinExistence type="predicted"/>
<protein>
    <submittedName>
        <fullName evidence="1">Uncharacterized protein</fullName>
    </submittedName>
</protein>
<name>A0ABU6AF72_9PSEU</name>
<evidence type="ECO:0000313" key="1">
    <source>
        <dbReference type="EMBL" id="MEB3370128.1"/>
    </source>
</evidence>
<dbReference type="RefSeq" id="WP_324267612.1">
    <property type="nucleotide sequence ID" value="NZ_JAWLNX010000016.1"/>
</dbReference>
<dbReference type="PANTHER" id="PTHR43568">
    <property type="entry name" value="P PROTEIN"/>
    <property type="match status" value="1"/>
</dbReference>
<accession>A0ABU6AF72</accession>
<reference evidence="1 2" key="1">
    <citation type="submission" date="2023-10" db="EMBL/GenBank/DDBJ databases">
        <title>Saccharopolyspora sp. nov., isolated from mangrove soil.</title>
        <authorList>
            <person name="Lu Y."/>
            <person name="Liu W."/>
        </authorList>
    </citation>
    <scope>NUCLEOTIDE SEQUENCE [LARGE SCALE GENOMIC DNA]</scope>
    <source>
        <strain evidence="1 2">S2-29</strain>
    </source>
</reference>
<sequence>MIDAIPFVATTIPIVEELVATVPDPEVSQTLWWSLPAEPTSVVTPPRSAPSANVVAIGCAARNGYPISFWQFTKYGVIVTAVTIALSTRYVWQRYFAL</sequence>
<organism evidence="1 2">
    <name type="scientific">Saccharopolyspora mangrovi</name>
    <dbReference type="NCBI Taxonomy" id="3082379"/>
    <lineage>
        <taxon>Bacteria</taxon>
        <taxon>Bacillati</taxon>
        <taxon>Actinomycetota</taxon>
        <taxon>Actinomycetes</taxon>
        <taxon>Pseudonocardiales</taxon>
        <taxon>Pseudonocardiaceae</taxon>
        <taxon>Saccharopolyspora</taxon>
    </lineage>
</organism>